<protein>
    <recommendedName>
        <fullName evidence="4">Component of SufBCD complex</fullName>
    </recommendedName>
</protein>
<evidence type="ECO:0008006" key="4">
    <source>
        <dbReference type="Google" id="ProtNLM"/>
    </source>
</evidence>
<keyword evidence="1" id="KW-0812">Transmembrane</keyword>
<evidence type="ECO:0000256" key="1">
    <source>
        <dbReference type="SAM" id="Phobius"/>
    </source>
</evidence>
<name>A0A238JZE7_9RHOB</name>
<dbReference type="RefSeq" id="WP_093966724.1">
    <property type="nucleotide sequence ID" value="NZ_FXYE01000001.1"/>
</dbReference>
<evidence type="ECO:0000313" key="3">
    <source>
        <dbReference type="Proteomes" id="UP000202922"/>
    </source>
</evidence>
<reference evidence="3" key="1">
    <citation type="submission" date="2017-05" db="EMBL/GenBank/DDBJ databases">
        <authorList>
            <person name="Rodrigo-Torres L."/>
            <person name="Arahal R. D."/>
            <person name="Lucena T."/>
        </authorList>
    </citation>
    <scope>NUCLEOTIDE SEQUENCE [LARGE SCALE GENOMIC DNA]</scope>
    <source>
        <strain evidence="3">CECT 8621</strain>
    </source>
</reference>
<feature type="transmembrane region" description="Helical" evidence="1">
    <location>
        <begin position="146"/>
        <end position="165"/>
    </location>
</feature>
<keyword evidence="1" id="KW-0472">Membrane</keyword>
<feature type="transmembrane region" description="Helical" evidence="1">
    <location>
        <begin position="20"/>
        <end position="41"/>
    </location>
</feature>
<feature type="transmembrane region" description="Helical" evidence="1">
    <location>
        <begin position="104"/>
        <end position="125"/>
    </location>
</feature>
<evidence type="ECO:0000313" key="2">
    <source>
        <dbReference type="EMBL" id="SMX35076.1"/>
    </source>
</evidence>
<keyword evidence="1" id="KW-1133">Transmembrane helix</keyword>
<organism evidence="2 3">
    <name type="scientific">Actibacterium lipolyticum</name>
    <dbReference type="NCBI Taxonomy" id="1524263"/>
    <lineage>
        <taxon>Bacteria</taxon>
        <taxon>Pseudomonadati</taxon>
        <taxon>Pseudomonadota</taxon>
        <taxon>Alphaproteobacteria</taxon>
        <taxon>Rhodobacterales</taxon>
        <taxon>Roseobacteraceae</taxon>
        <taxon>Actibacterium</taxon>
    </lineage>
</organism>
<gene>
    <name evidence="2" type="ORF">COL8621_01637</name>
</gene>
<dbReference type="Proteomes" id="UP000202922">
    <property type="component" value="Unassembled WGS sequence"/>
</dbReference>
<feature type="transmembrane region" description="Helical" evidence="1">
    <location>
        <begin position="69"/>
        <end position="98"/>
    </location>
</feature>
<keyword evidence="3" id="KW-1185">Reference proteome</keyword>
<dbReference type="EMBL" id="FXYE01000001">
    <property type="protein sequence ID" value="SMX35076.1"/>
    <property type="molecule type" value="Genomic_DNA"/>
</dbReference>
<sequence length="175" mass="19897">MEWHESVFDLIDMRSFSNLWFWLALSVVWSTTSHWILGVPFDLVQRASRHGGQAEQDLHDIVRINTNRILYISGVSGMWILGFTCFALTSIAILGFYFKVEFCQAMFLLGLPLSFVGLLSLDTARRIRKNGLQGEALIRKLRLHRVFVQLIGIVAIFVTGFWGMYQNLTIGVLGG</sequence>
<accession>A0A238JZE7</accession>
<dbReference type="AlphaFoldDB" id="A0A238JZE7"/>
<dbReference type="OrthoDB" id="7847071at2"/>
<proteinExistence type="predicted"/>